<dbReference type="InterPro" id="IPR001867">
    <property type="entry name" value="OmpR/PhoB-type_DNA-bd"/>
</dbReference>
<feature type="DNA-binding region" description="OmpR/PhoB-type" evidence="2">
    <location>
        <begin position="137"/>
        <end position="237"/>
    </location>
</feature>
<accession>A0A1M4SZ28</accession>
<dbReference type="AlphaFoldDB" id="A0A1M4SZ28"/>
<gene>
    <name evidence="4" type="ORF">SAMN02745133_00288</name>
</gene>
<dbReference type="Gene3D" id="1.10.10.10">
    <property type="entry name" value="Winged helix-like DNA-binding domain superfamily/Winged helix DNA-binding domain"/>
    <property type="match status" value="1"/>
</dbReference>
<dbReference type="SMART" id="SM00862">
    <property type="entry name" value="Trans_reg_C"/>
    <property type="match status" value="1"/>
</dbReference>
<organism evidence="4 5">
    <name type="scientific">Desulforamulus putei DSM 12395</name>
    <dbReference type="NCBI Taxonomy" id="1121429"/>
    <lineage>
        <taxon>Bacteria</taxon>
        <taxon>Bacillati</taxon>
        <taxon>Bacillota</taxon>
        <taxon>Clostridia</taxon>
        <taxon>Eubacteriales</taxon>
        <taxon>Peptococcaceae</taxon>
        <taxon>Desulforamulus</taxon>
    </lineage>
</organism>
<dbReference type="GO" id="GO:0006355">
    <property type="term" value="P:regulation of DNA-templated transcription"/>
    <property type="evidence" value="ECO:0007669"/>
    <property type="project" value="InterPro"/>
</dbReference>
<dbReference type="PROSITE" id="PS51755">
    <property type="entry name" value="OMPR_PHOB"/>
    <property type="match status" value="1"/>
</dbReference>
<evidence type="ECO:0000259" key="3">
    <source>
        <dbReference type="PROSITE" id="PS51755"/>
    </source>
</evidence>
<dbReference type="GO" id="GO:0000160">
    <property type="term" value="P:phosphorelay signal transduction system"/>
    <property type="evidence" value="ECO:0007669"/>
    <property type="project" value="InterPro"/>
</dbReference>
<keyword evidence="5" id="KW-1185">Reference proteome</keyword>
<reference evidence="5" key="1">
    <citation type="submission" date="2016-11" db="EMBL/GenBank/DDBJ databases">
        <authorList>
            <person name="Varghese N."/>
            <person name="Submissions S."/>
        </authorList>
    </citation>
    <scope>NUCLEOTIDE SEQUENCE [LARGE SCALE GENOMIC DNA]</scope>
    <source>
        <strain evidence="5">DSM 12395</strain>
    </source>
</reference>
<dbReference type="CDD" id="cd00383">
    <property type="entry name" value="trans_reg_C"/>
    <property type="match status" value="1"/>
</dbReference>
<feature type="domain" description="OmpR/PhoB-type" evidence="3">
    <location>
        <begin position="137"/>
        <end position="237"/>
    </location>
</feature>
<evidence type="ECO:0000313" key="5">
    <source>
        <dbReference type="Proteomes" id="UP000184148"/>
    </source>
</evidence>
<proteinExistence type="predicted"/>
<dbReference type="STRING" id="1121429.SAMN02745133_00288"/>
<dbReference type="SUPFAM" id="SSF46894">
    <property type="entry name" value="C-terminal effector domain of the bipartite response regulators"/>
    <property type="match status" value="1"/>
</dbReference>
<sequence length="244" mass="28114">MRTNLPLDNLTKQLDLPCRQKWTSVAPYLLHPDPWYRRRAAMLFEHDGGLLSLEEVLQGLDRFPEDILQQALDWLRQWQWPATEAPGSSSLKLCIKLVDNPDARIAAVGRELLGRLNKHKWPGPLKEEAIPYHTGPGDFVQVPLLTIHLAKSEVWLGHQQPELTRAQRRILFRLAEARGNFLEGEILYYAVQGETAVYGYSGDVKSHIKLLRQKLGDDAKRQLYIESKRSRGYRLNLTHVQIRV</sequence>
<dbReference type="InterPro" id="IPR016032">
    <property type="entry name" value="Sig_transdc_resp-reg_C-effctor"/>
</dbReference>
<dbReference type="EMBL" id="FQUY01000001">
    <property type="protein sequence ID" value="SHE37404.1"/>
    <property type="molecule type" value="Genomic_DNA"/>
</dbReference>
<dbReference type="Pfam" id="PF00486">
    <property type="entry name" value="Trans_reg_C"/>
    <property type="match status" value="1"/>
</dbReference>
<dbReference type="InterPro" id="IPR036388">
    <property type="entry name" value="WH-like_DNA-bd_sf"/>
</dbReference>
<evidence type="ECO:0000313" key="4">
    <source>
        <dbReference type="EMBL" id="SHE37404.1"/>
    </source>
</evidence>
<dbReference type="Proteomes" id="UP000184148">
    <property type="component" value="Unassembled WGS sequence"/>
</dbReference>
<protein>
    <submittedName>
        <fullName evidence="4">Transcriptional regulatory protein, C terminal</fullName>
    </submittedName>
</protein>
<dbReference type="RefSeq" id="WP_073234548.1">
    <property type="nucleotide sequence ID" value="NZ_FQUY01000001.1"/>
</dbReference>
<dbReference type="GO" id="GO:0003677">
    <property type="term" value="F:DNA binding"/>
    <property type="evidence" value="ECO:0007669"/>
    <property type="project" value="UniProtKB-UniRule"/>
</dbReference>
<name>A0A1M4SZ28_9FIRM</name>
<dbReference type="OrthoDB" id="1787040at2"/>
<keyword evidence="1 2" id="KW-0238">DNA-binding</keyword>
<evidence type="ECO:0000256" key="2">
    <source>
        <dbReference type="PROSITE-ProRule" id="PRU01091"/>
    </source>
</evidence>
<evidence type="ECO:0000256" key="1">
    <source>
        <dbReference type="ARBA" id="ARBA00023125"/>
    </source>
</evidence>